<keyword evidence="14" id="KW-0464">Manganese</keyword>
<evidence type="ECO:0000256" key="14">
    <source>
        <dbReference type="HAMAP-Rule" id="MF_01588"/>
    </source>
</evidence>
<evidence type="ECO:0000256" key="10">
    <source>
        <dbReference type="ARBA" id="ARBA00023027"/>
    </source>
</evidence>
<dbReference type="InterPro" id="IPR018239">
    <property type="entry name" value="DNA_ligase_AS"/>
</dbReference>
<evidence type="ECO:0000256" key="7">
    <source>
        <dbReference type="ARBA" id="ARBA00022763"/>
    </source>
</evidence>
<keyword evidence="6 14" id="KW-0479">Metal-binding</keyword>
<dbReference type="Gene3D" id="2.40.50.140">
    <property type="entry name" value="Nucleic acid-binding proteins"/>
    <property type="match status" value="1"/>
</dbReference>
<dbReference type="Pfam" id="PF01653">
    <property type="entry name" value="DNA_ligase_aden"/>
    <property type="match status" value="1"/>
</dbReference>
<dbReference type="Pfam" id="PF03120">
    <property type="entry name" value="OB_DNA_ligase"/>
    <property type="match status" value="1"/>
</dbReference>
<keyword evidence="10 14" id="KW-0520">NAD</keyword>
<dbReference type="GO" id="GO:0046872">
    <property type="term" value="F:metal ion binding"/>
    <property type="evidence" value="ECO:0007669"/>
    <property type="project" value="UniProtKB-KW"/>
</dbReference>
<evidence type="ECO:0000256" key="8">
    <source>
        <dbReference type="ARBA" id="ARBA00022833"/>
    </source>
</evidence>
<dbReference type="SUPFAM" id="SSF52113">
    <property type="entry name" value="BRCT domain"/>
    <property type="match status" value="1"/>
</dbReference>
<comment type="caution">
    <text evidence="14">Lacks conserved residue(s) required for the propagation of feature annotation.</text>
</comment>
<evidence type="ECO:0000313" key="18">
    <source>
        <dbReference type="Proteomes" id="UP000178599"/>
    </source>
</evidence>
<dbReference type="InterPro" id="IPR033136">
    <property type="entry name" value="DNA_ligase_CS"/>
</dbReference>
<dbReference type="HAMAP" id="MF_01588">
    <property type="entry name" value="DNA_ligase_A"/>
    <property type="match status" value="1"/>
</dbReference>
<dbReference type="InterPro" id="IPR036420">
    <property type="entry name" value="BRCT_dom_sf"/>
</dbReference>
<dbReference type="InterPro" id="IPR041663">
    <property type="entry name" value="DisA/LigA_HHH"/>
</dbReference>
<dbReference type="GO" id="GO:0003911">
    <property type="term" value="F:DNA ligase (NAD+) activity"/>
    <property type="evidence" value="ECO:0007669"/>
    <property type="project" value="UniProtKB-UniRule"/>
</dbReference>
<evidence type="ECO:0000256" key="3">
    <source>
        <dbReference type="ARBA" id="ARBA00013308"/>
    </source>
</evidence>
<protein>
    <recommendedName>
        <fullName evidence="3 14">DNA ligase</fullName>
        <ecNumber evidence="2 14">6.5.1.2</ecNumber>
    </recommendedName>
    <alternativeName>
        <fullName evidence="14">Polydeoxyribonucleotide synthase [NAD(+)]</fullName>
    </alternativeName>
</protein>
<dbReference type="InterPro" id="IPR013839">
    <property type="entry name" value="DNAligase_adenylation"/>
</dbReference>
<dbReference type="SMART" id="SM00278">
    <property type="entry name" value="HhH1"/>
    <property type="match status" value="3"/>
</dbReference>
<dbReference type="GO" id="GO:0006281">
    <property type="term" value="P:DNA repair"/>
    <property type="evidence" value="ECO:0007669"/>
    <property type="project" value="UniProtKB-KW"/>
</dbReference>
<evidence type="ECO:0000256" key="12">
    <source>
        <dbReference type="ARBA" id="ARBA00034005"/>
    </source>
</evidence>
<feature type="binding site" evidence="14">
    <location>
        <position position="186"/>
    </location>
    <ligand>
        <name>NAD(+)</name>
        <dbReference type="ChEBI" id="CHEBI:57540"/>
    </ligand>
</feature>
<dbReference type="InterPro" id="IPR012340">
    <property type="entry name" value="NA-bd_OB-fold"/>
</dbReference>
<dbReference type="AlphaFoldDB" id="A0A1G2CNK9"/>
<feature type="domain" description="BRCT" evidence="16">
    <location>
        <begin position="617"/>
        <end position="694"/>
    </location>
</feature>
<comment type="similarity">
    <text evidence="13 14">Belongs to the NAD-dependent DNA ligase family. LigA subfamily.</text>
</comment>
<reference evidence="17 18" key="1">
    <citation type="journal article" date="2016" name="Nat. Commun.">
        <title>Thousands of microbial genomes shed light on interconnected biogeochemical processes in an aquifer system.</title>
        <authorList>
            <person name="Anantharaman K."/>
            <person name="Brown C.T."/>
            <person name="Hug L.A."/>
            <person name="Sharon I."/>
            <person name="Castelle C.J."/>
            <person name="Probst A.J."/>
            <person name="Thomas B.C."/>
            <person name="Singh A."/>
            <person name="Wilkins M.J."/>
            <person name="Karaoz U."/>
            <person name="Brodie E.L."/>
            <person name="Williams K.H."/>
            <person name="Hubbard S.S."/>
            <person name="Banfield J.F."/>
        </authorList>
    </citation>
    <scope>NUCLEOTIDE SEQUENCE [LARGE SCALE GENOMIC DNA]</scope>
</reference>
<dbReference type="EC" id="6.5.1.2" evidence="2 14"/>
<comment type="caution">
    <text evidence="17">The sequence shown here is derived from an EMBL/GenBank/DDBJ whole genome shotgun (WGS) entry which is preliminary data.</text>
</comment>
<dbReference type="FunFam" id="1.10.150.20:FF:000007">
    <property type="entry name" value="DNA ligase"/>
    <property type="match status" value="1"/>
</dbReference>
<dbReference type="Pfam" id="PF00533">
    <property type="entry name" value="BRCT"/>
    <property type="match status" value="1"/>
</dbReference>
<dbReference type="Pfam" id="PF12826">
    <property type="entry name" value="HHH_2"/>
    <property type="match status" value="1"/>
</dbReference>
<dbReference type="PROSITE" id="PS50172">
    <property type="entry name" value="BRCT"/>
    <property type="match status" value="1"/>
</dbReference>
<evidence type="ECO:0000259" key="16">
    <source>
        <dbReference type="PROSITE" id="PS50172"/>
    </source>
</evidence>
<dbReference type="Gene3D" id="1.10.287.610">
    <property type="entry name" value="Helix hairpin bin"/>
    <property type="match status" value="1"/>
</dbReference>
<evidence type="ECO:0000256" key="6">
    <source>
        <dbReference type="ARBA" id="ARBA00022723"/>
    </source>
</evidence>
<evidence type="ECO:0000256" key="5">
    <source>
        <dbReference type="ARBA" id="ARBA00022705"/>
    </source>
</evidence>
<dbReference type="Pfam" id="PF14520">
    <property type="entry name" value="HHH_5"/>
    <property type="match status" value="1"/>
</dbReference>
<dbReference type="Gene3D" id="3.30.470.30">
    <property type="entry name" value="DNA ligase/mRNA capping enzyme"/>
    <property type="match status" value="1"/>
</dbReference>
<evidence type="ECO:0000256" key="4">
    <source>
        <dbReference type="ARBA" id="ARBA00022598"/>
    </source>
</evidence>
<dbReference type="FunFam" id="2.40.50.140:FF:000012">
    <property type="entry name" value="DNA ligase"/>
    <property type="match status" value="1"/>
</dbReference>
<dbReference type="InterPro" id="IPR013840">
    <property type="entry name" value="DNAligase_N"/>
</dbReference>
<evidence type="ECO:0000256" key="13">
    <source>
        <dbReference type="ARBA" id="ARBA00060881"/>
    </source>
</evidence>
<evidence type="ECO:0000256" key="11">
    <source>
        <dbReference type="ARBA" id="ARBA00023204"/>
    </source>
</evidence>
<dbReference type="Gene3D" id="3.40.50.10190">
    <property type="entry name" value="BRCT domain"/>
    <property type="match status" value="1"/>
</dbReference>
<accession>A0A1G2CNK9</accession>
<evidence type="ECO:0000256" key="9">
    <source>
        <dbReference type="ARBA" id="ARBA00022842"/>
    </source>
</evidence>
<dbReference type="PANTHER" id="PTHR23389:SF9">
    <property type="entry name" value="DNA LIGASE"/>
    <property type="match status" value="1"/>
</dbReference>
<dbReference type="InterPro" id="IPR004150">
    <property type="entry name" value="NAD_DNA_ligase_OB"/>
</dbReference>
<dbReference type="GO" id="GO:0006260">
    <property type="term" value="P:DNA replication"/>
    <property type="evidence" value="ECO:0007669"/>
    <property type="project" value="UniProtKB-KW"/>
</dbReference>
<feature type="binding site" evidence="14">
    <location>
        <position position="115"/>
    </location>
    <ligand>
        <name>NAD(+)</name>
        <dbReference type="ChEBI" id="CHEBI:57540"/>
    </ligand>
</feature>
<dbReference type="SUPFAM" id="SSF50249">
    <property type="entry name" value="Nucleic acid-binding proteins"/>
    <property type="match status" value="1"/>
</dbReference>
<feature type="binding site" evidence="14">
    <location>
        <position position="418"/>
    </location>
    <ligand>
        <name>Zn(2+)</name>
        <dbReference type="ChEBI" id="CHEBI:29105"/>
    </ligand>
</feature>
<feature type="binding site" evidence="14">
    <location>
        <position position="324"/>
    </location>
    <ligand>
        <name>NAD(+)</name>
        <dbReference type="ChEBI" id="CHEBI:57540"/>
    </ligand>
</feature>
<keyword evidence="11 14" id="KW-0234">DNA repair</keyword>
<dbReference type="NCBIfam" id="NF005932">
    <property type="entry name" value="PRK07956.1"/>
    <property type="match status" value="1"/>
</dbReference>
<keyword evidence="9 14" id="KW-0460">Magnesium</keyword>
<dbReference type="PANTHER" id="PTHR23389">
    <property type="entry name" value="CHROMOSOME TRANSMISSION FIDELITY FACTOR 18"/>
    <property type="match status" value="1"/>
</dbReference>
<organism evidence="17 18">
    <name type="scientific">Candidatus Liptonbacteria bacterium RIFOXYB1_FULL_36_10</name>
    <dbReference type="NCBI Taxonomy" id="1798654"/>
    <lineage>
        <taxon>Bacteria</taxon>
        <taxon>Candidatus Liptoniibacteriota</taxon>
    </lineage>
</organism>
<dbReference type="GO" id="GO:0005829">
    <property type="term" value="C:cytosol"/>
    <property type="evidence" value="ECO:0007669"/>
    <property type="project" value="TreeGrafter"/>
</dbReference>
<feature type="binding site" evidence="14">
    <location>
        <position position="434"/>
    </location>
    <ligand>
        <name>Zn(2+)</name>
        <dbReference type="ChEBI" id="CHEBI:29105"/>
    </ligand>
</feature>
<proteinExistence type="inferred from homology"/>
<keyword evidence="7 14" id="KW-0227">DNA damage</keyword>
<dbReference type="SUPFAM" id="SSF47781">
    <property type="entry name" value="RuvA domain 2-like"/>
    <property type="match status" value="1"/>
</dbReference>
<dbReference type="PROSITE" id="PS01055">
    <property type="entry name" value="DNA_LIGASE_N1"/>
    <property type="match status" value="1"/>
</dbReference>
<keyword evidence="4 14" id="KW-0436">Ligase</keyword>
<evidence type="ECO:0000256" key="2">
    <source>
        <dbReference type="ARBA" id="ARBA00012722"/>
    </source>
</evidence>
<evidence type="ECO:0000313" key="17">
    <source>
        <dbReference type="EMBL" id="OGZ02996.1"/>
    </source>
</evidence>
<dbReference type="NCBIfam" id="TIGR00575">
    <property type="entry name" value="dnlj"/>
    <property type="match status" value="1"/>
</dbReference>
<evidence type="ECO:0000256" key="15">
    <source>
        <dbReference type="RuleBase" id="RU000618"/>
    </source>
</evidence>
<feature type="binding site" evidence="14">
    <location>
        <position position="439"/>
    </location>
    <ligand>
        <name>Zn(2+)</name>
        <dbReference type="ChEBI" id="CHEBI:29105"/>
    </ligand>
</feature>
<feature type="binding site" evidence="14">
    <location>
        <begin position="34"/>
        <end position="38"/>
    </location>
    <ligand>
        <name>NAD(+)</name>
        <dbReference type="ChEBI" id="CHEBI:57540"/>
    </ligand>
</feature>
<dbReference type="CDD" id="cd17748">
    <property type="entry name" value="BRCT_DNA_ligase_like"/>
    <property type="match status" value="1"/>
</dbReference>
<dbReference type="SMART" id="SM00532">
    <property type="entry name" value="LIGANc"/>
    <property type="match status" value="1"/>
</dbReference>
<keyword evidence="5 14" id="KW-0235">DNA replication</keyword>
<dbReference type="InterPro" id="IPR001357">
    <property type="entry name" value="BRCT_dom"/>
</dbReference>
<keyword evidence="8 14" id="KW-0862">Zinc</keyword>
<dbReference type="InterPro" id="IPR003583">
    <property type="entry name" value="Hlx-hairpin-Hlx_DNA-bd_motif"/>
</dbReference>
<feature type="active site" description="N6-AMP-lysine intermediate" evidence="14">
    <location>
        <position position="117"/>
    </location>
</feature>
<dbReference type="CDD" id="cd00114">
    <property type="entry name" value="LIGANc"/>
    <property type="match status" value="1"/>
</dbReference>
<sequence length="694" mass="79285">MDKQEAEKRAKKLRKLIDYYRNLYHTYDKPEISDAAFDTLKNELEELELKWPELVIVDSPTQKVGGKPRREFKKVRHEAPMISLSDAFSERELLDWQKRLENYLGKKADSDFYCELKIDGLAIELVYEDGKFKLGATRGNGITGEEVTENLIMIEGIPKKLKVKSYKLKVREREIVIPKKLVVRGEVFIAKKEFERINKEQKKKEEKLYANPRNVAAGSIRQLDPEVVASRKMYFFAYDIVTDLGLEKHEEKHKLLKELGFPVNLNNKLAKNLKEAEEFRNYWEKYREKLDYEVDGVVIIVNRNKVFEAGGVAGKAPRAAVAYKFSPREATTIIRNVLVQVGRTGTLTPVAELEPVEVGGVTISHATLHNYDEIKRLGLKIGDTVIVSRAGDVIPKITRVLPELRTGKEKEFKMPMKCPVDGASVKVEGVLYRCTNKNCGARHREQLQHFVSRTAFDIRGLGQKVLDRFLDEGLIRDAADIFTLKAGNIAVLERFGERSAENIIKEIEEKKRVSLSKFLYALGILHVGEETAQLLAKRVIEQISNSKKQILNKFQISIKKVLDFFKDFSLEKLQEISDVGPKVAESIFEWWHDKKNADFLERLERNGVEVEVERELAEKGKFGGKTFVLTGTLQKMAREEAKEKIRSLGGEMSESISKKTDFVVAGEKPGSKYKKAKELGVKIVEEKEFLEMVG</sequence>
<feature type="binding site" evidence="14">
    <location>
        <begin position="83"/>
        <end position="84"/>
    </location>
    <ligand>
        <name>NAD(+)</name>
        <dbReference type="ChEBI" id="CHEBI:57540"/>
    </ligand>
</feature>
<evidence type="ECO:0000256" key="1">
    <source>
        <dbReference type="ARBA" id="ARBA00004067"/>
    </source>
</evidence>
<dbReference type="Proteomes" id="UP000178599">
    <property type="component" value="Unassembled WGS sequence"/>
</dbReference>
<comment type="function">
    <text evidence="1 14">DNA ligase that catalyzes the formation of phosphodiester linkages between 5'-phosphoryl and 3'-hydroxyl groups in double-stranded DNA using NAD as a coenzyme and as the energy source for the reaction. It is essential for DNA replication and repair of damaged DNA.</text>
</comment>
<comment type="cofactor">
    <cofactor evidence="14">
        <name>Mg(2+)</name>
        <dbReference type="ChEBI" id="CHEBI:18420"/>
    </cofactor>
    <cofactor evidence="14">
        <name>Mn(2+)</name>
        <dbReference type="ChEBI" id="CHEBI:29035"/>
    </cofactor>
</comment>
<dbReference type="EMBL" id="MHLE01000013">
    <property type="protein sequence ID" value="OGZ02996.1"/>
    <property type="molecule type" value="Genomic_DNA"/>
</dbReference>
<gene>
    <name evidence="14" type="primary">ligA</name>
    <name evidence="17" type="ORF">A2390_01210</name>
</gene>
<dbReference type="SMART" id="SM00292">
    <property type="entry name" value="BRCT"/>
    <property type="match status" value="1"/>
</dbReference>
<feature type="binding site" evidence="14">
    <location>
        <position position="138"/>
    </location>
    <ligand>
        <name>NAD(+)</name>
        <dbReference type="ChEBI" id="CHEBI:57540"/>
    </ligand>
</feature>
<dbReference type="Gene3D" id="1.10.150.20">
    <property type="entry name" value="5' to 3' exonuclease, C-terminal subdomain"/>
    <property type="match status" value="2"/>
</dbReference>
<dbReference type="GO" id="GO:0003677">
    <property type="term" value="F:DNA binding"/>
    <property type="evidence" value="ECO:0007669"/>
    <property type="project" value="InterPro"/>
</dbReference>
<dbReference type="PROSITE" id="PS01056">
    <property type="entry name" value="DNA_LIGASE_N2"/>
    <property type="match status" value="1"/>
</dbReference>
<name>A0A1G2CNK9_9BACT</name>
<dbReference type="InterPro" id="IPR001679">
    <property type="entry name" value="DNA_ligase"/>
</dbReference>
<comment type="catalytic activity">
    <reaction evidence="12 14 15">
        <text>NAD(+) + (deoxyribonucleotide)n-3'-hydroxyl + 5'-phospho-(deoxyribonucleotide)m = (deoxyribonucleotide)n+m + AMP + beta-nicotinamide D-nucleotide.</text>
        <dbReference type="EC" id="6.5.1.2"/>
    </reaction>
</comment>
<dbReference type="SUPFAM" id="SSF56091">
    <property type="entry name" value="DNA ligase/mRNA capping enzyme, catalytic domain"/>
    <property type="match status" value="1"/>
</dbReference>
<dbReference type="PIRSF" id="PIRSF001604">
    <property type="entry name" value="LigA"/>
    <property type="match status" value="1"/>
</dbReference>
<dbReference type="InterPro" id="IPR010994">
    <property type="entry name" value="RuvA_2-like"/>
</dbReference>